<dbReference type="InterPro" id="IPR004730">
    <property type="entry name" value="Transaldolase_1"/>
</dbReference>
<evidence type="ECO:0000256" key="1">
    <source>
        <dbReference type="ARBA" id="ARBA00004857"/>
    </source>
</evidence>
<comment type="pathway">
    <text evidence="1 9">Carbohydrate degradation; pentose phosphate pathway; D-glyceraldehyde 3-phosphate and beta-D-fructose 6-phosphate from D-ribose 5-phosphate and D-xylulose 5-phosphate (non-oxidative stage): step 2/3.</text>
</comment>
<dbReference type="PROSITE" id="PS00958">
    <property type="entry name" value="TRANSALDOLASE_2"/>
    <property type="match status" value="1"/>
</dbReference>
<comment type="catalytic activity">
    <reaction evidence="8 9">
        <text>D-sedoheptulose 7-phosphate + D-glyceraldehyde 3-phosphate = D-erythrose 4-phosphate + beta-D-fructose 6-phosphate</text>
        <dbReference type="Rhea" id="RHEA:17053"/>
        <dbReference type="ChEBI" id="CHEBI:16897"/>
        <dbReference type="ChEBI" id="CHEBI:57483"/>
        <dbReference type="ChEBI" id="CHEBI:57634"/>
        <dbReference type="ChEBI" id="CHEBI:59776"/>
        <dbReference type="EC" id="2.2.1.2"/>
    </reaction>
</comment>
<dbReference type="GO" id="GO:0004801">
    <property type="term" value="F:transaldolase activity"/>
    <property type="evidence" value="ECO:0007669"/>
    <property type="project" value="UniProtKB-EC"/>
</dbReference>
<comment type="caution">
    <text evidence="10">The sequence shown here is derived from an EMBL/GenBank/DDBJ whole genome shotgun (WGS) entry which is preliminary data.</text>
</comment>
<dbReference type="EMBL" id="NAJN01000903">
    <property type="protein sequence ID" value="TKA67507.1"/>
    <property type="molecule type" value="Genomic_DNA"/>
</dbReference>
<reference evidence="10 11" key="1">
    <citation type="submission" date="2017-03" db="EMBL/GenBank/DDBJ databases">
        <title>Genomes of endolithic fungi from Antarctica.</title>
        <authorList>
            <person name="Coleine C."/>
            <person name="Masonjones S."/>
            <person name="Stajich J.E."/>
        </authorList>
    </citation>
    <scope>NUCLEOTIDE SEQUENCE [LARGE SCALE GENOMIC DNA]</scope>
    <source>
        <strain evidence="10 11">CCFEE 5187</strain>
    </source>
</reference>
<dbReference type="SUPFAM" id="SSF51569">
    <property type="entry name" value="Aldolase"/>
    <property type="match status" value="1"/>
</dbReference>
<dbReference type="GO" id="GO:0009052">
    <property type="term" value="P:pentose-phosphate shunt, non-oxidative branch"/>
    <property type="evidence" value="ECO:0007669"/>
    <property type="project" value="TreeGrafter"/>
</dbReference>
<dbReference type="CDD" id="cd00957">
    <property type="entry name" value="Transaldolase_TalAB"/>
    <property type="match status" value="1"/>
</dbReference>
<evidence type="ECO:0000256" key="7">
    <source>
        <dbReference type="ARBA" id="ARBA00023270"/>
    </source>
</evidence>
<sequence length="327" mass="36202">MPNSLDQLKATGTTVVCDSGDFATISKYKPQDATTNPSLILAASKKADYAKLIDAAVEYGKSHGKDLDEKVDATLDNVLVQFGKEILQIIPGKVSTEVDARFSFDTQKSVEKALHIINLYKEVGIEKDRVLIKIASTWEGIQAAHILQSKHGINCNLTLLFSLVQATAAAEAGAFLISPFVGRILDWYKASTKKEYSAQEDPGVKSVQSIFNYYKKFGYKTIVMGASFRSIGEITELAGCDYLTIAPNLLEQLYNSEDKVPKKLNADDAKSLDIEEKSYLKDEPLFRFDFNEDQMAVEKLREGISKFAADAMTLKDILREKVQKASS</sequence>
<dbReference type="Pfam" id="PF00923">
    <property type="entry name" value="TAL_FSA"/>
    <property type="match status" value="1"/>
</dbReference>
<dbReference type="Proteomes" id="UP000308768">
    <property type="component" value="Unassembled WGS sequence"/>
</dbReference>
<dbReference type="STRING" id="331657.A0A4U0WWL0"/>
<evidence type="ECO:0000256" key="9">
    <source>
        <dbReference type="RuleBase" id="RU000501"/>
    </source>
</evidence>
<dbReference type="PANTHER" id="PTHR10683">
    <property type="entry name" value="TRANSALDOLASE"/>
    <property type="match status" value="1"/>
</dbReference>
<keyword evidence="5 9" id="KW-0808">Transferase</keyword>
<dbReference type="InterPro" id="IPR001585">
    <property type="entry name" value="TAL/FSA"/>
</dbReference>
<evidence type="ECO:0000256" key="6">
    <source>
        <dbReference type="ARBA" id="ARBA00023126"/>
    </source>
</evidence>
<proteinExistence type="inferred from homology"/>
<comment type="function">
    <text evidence="9">Catalyzes the rate-limiting step of the non-oxidative phase in the pentose phosphate pathway. Catalyzes the reversible conversion of sedheptulose-7-phosphate and D-glyceraldehyde 3-phosphate into erythrose-4-phosphate and beta-D-fructose 6-phosphate.</text>
</comment>
<dbReference type="PANTHER" id="PTHR10683:SF18">
    <property type="entry name" value="TRANSALDOLASE"/>
    <property type="match status" value="1"/>
</dbReference>
<dbReference type="PROSITE" id="PS01054">
    <property type="entry name" value="TRANSALDOLASE_1"/>
    <property type="match status" value="1"/>
</dbReference>
<keyword evidence="6 9" id="KW-0570">Pentose shunt</keyword>
<evidence type="ECO:0000256" key="3">
    <source>
        <dbReference type="ARBA" id="ARBA00013151"/>
    </source>
</evidence>
<name>A0A4U0WWL0_9PEZI</name>
<protein>
    <recommendedName>
        <fullName evidence="4 9">Transaldolase</fullName>
        <ecNumber evidence="3 9">2.2.1.2</ecNumber>
    </recommendedName>
</protein>
<evidence type="ECO:0000313" key="10">
    <source>
        <dbReference type="EMBL" id="TKA67507.1"/>
    </source>
</evidence>
<dbReference type="GO" id="GO:0005737">
    <property type="term" value="C:cytoplasm"/>
    <property type="evidence" value="ECO:0007669"/>
    <property type="project" value="InterPro"/>
</dbReference>
<dbReference type="InterPro" id="IPR013785">
    <property type="entry name" value="Aldolase_TIM"/>
</dbReference>
<dbReference type="OrthoDB" id="2015515at2759"/>
<evidence type="ECO:0000256" key="2">
    <source>
        <dbReference type="ARBA" id="ARBA00008012"/>
    </source>
</evidence>
<dbReference type="InterPro" id="IPR018225">
    <property type="entry name" value="Transaldolase_AS"/>
</dbReference>
<dbReference type="Gene3D" id="3.20.20.70">
    <property type="entry name" value="Aldolase class I"/>
    <property type="match status" value="1"/>
</dbReference>
<evidence type="ECO:0000256" key="8">
    <source>
        <dbReference type="ARBA" id="ARBA00048810"/>
    </source>
</evidence>
<dbReference type="EC" id="2.2.1.2" evidence="3 9"/>
<keyword evidence="11" id="KW-1185">Reference proteome</keyword>
<evidence type="ECO:0000256" key="4">
    <source>
        <dbReference type="ARBA" id="ARBA00018292"/>
    </source>
</evidence>
<evidence type="ECO:0000313" key="11">
    <source>
        <dbReference type="Proteomes" id="UP000308768"/>
    </source>
</evidence>
<accession>A0A4U0WWL0</accession>
<dbReference type="GO" id="GO:0005975">
    <property type="term" value="P:carbohydrate metabolic process"/>
    <property type="evidence" value="ECO:0007669"/>
    <property type="project" value="InterPro"/>
</dbReference>
<comment type="similarity">
    <text evidence="2">Belongs to the transaldolase family. Type 1 subfamily.</text>
</comment>
<dbReference type="AlphaFoldDB" id="A0A4U0WWL0"/>
<dbReference type="UniPathway" id="UPA00115">
    <property type="reaction ID" value="UER00414"/>
</dbReference>
<gene>
    <name evidence="10" type="ORF">B0A49_04335</name>
</gene>
<organism evidence="10 11">
    <name type="scientific">Cryomyces minteri</name>
    <dbReference type="NCBI Taxonomy" id="331657"/>
    <lineage>
        <taxon>Eukaryota</taxon>
        <taxon>Fungi</taxon>
        <taxon>Dikarya</taxon>
        <taxon>Ascomycota</taxon>
        <taxon>Pezizomycotina</taxon>
        <taxon>Dothideomycetes</taxon>
        <taxon>Dothideomycetes incertae sedis</taxon>
        <taxon>Cryomyces</taxon>
    </lineage>
</organism>
<keyword evidence="7" id="KW-0704">Schiff base</keyword>
<dbReference type="NCBIfam" id="TIGR00874">
    <property type="entry name" value="talAB"/>
    <property type="match status" value="1"/>
</dbReference>
<evidence type="ECO:0000256" key="5">
    <source>
        <dbReference type="ARBA" id="ARBA00022679"/>
    </source>
</evidence>
<dbReference type="FunFam" id="3.20.20.70:FF:000088">
    <property type="entry name" value="Transaldolase"/>
    <property type="match status" value="1"/>
</dbReference>